<evidence type="ECO:0000313" key="2">
    <source>
        <dbReference type="EMBL" id="KAJ7209310.1"/>
    </source>
</evidence>
<sequence length="119" mass="12729">MPDSGLPRVQQNGPQQPPKIAKTGCASAEAQMVFLVARRRAMASGSPPAVHMMFTIVKHQWKYVAGTPDMTLEQIRTQFEKEYHVKVTEMGVCTAHAAGVGGGAEVSGAALVHGRPCRS</sequence>
<name>A0AAD6YCP7_9AGAR</name>
<evidence type="ECO:0000256" key="1">
    <source>
        <dbReference type="SAM" id="MobiDB-lite"/>
    </source>
</evidence>
<dbReference type="EMBL" id="JARJCW010000031">
    <property type="protein sequence ID" value="KAJ7209310.1"/>
    <property type="molecule type" value="Genomic_DNA"/>
</dbReference>
<dbReference type="AlphaFoldDB" id="A0AAD6YCP7"/>
<gene>
    <name evidence="2" type="ORF">GGX14DRAFT_395415</name>
</gene>
<proteinExistence type="predicted"/>
<feature type="region of interest" description="Disordered" evidence="1">
    <location>
        <begin position="1"/>
        <end position="24"/>
    </location>
</feature>
<dbReference type="Proteomes" id="UP001219525">
    <property type="component" value="Unassembled WGS sequence"/>
</dbReference>
<organism evidence="2 3">
    <name type="scientific">Mycena pura</name>
    <dbReference type="NCBI Taxonomy" id="153505"/>
    <lineage>
        <taxon>Eukaryota</taxon>
        <taxon>Fungi</taxon>
        <taxon>Dikarya</taxon>
        <taxon>Basidiomycota</taxon>
        <taxon>Agaricomycotina</taxon>
        <taxon>Agaricomycetes</taxon>
        <taxon>Agaricomycetidae</taxon>
        <taxon>Agaricales</taxon>
        <taxon>Marasmiineae</taxon>
        <taxon>Mycenaceae</taxon>
        <taxon>Mycena</taxon>
    </lineage>
</organism>
<keyword evidence="3" id="KW-1185">Reference proteome</keyword>
<comment type="caution">
    <text evidence="2">The sequence shown here is derived from an EMBL/GenBank/DDBJ whole genome shotgun (WGS) entry which is preliminary data.</text>
</comment>
<evidence type="ECO:0000313" key="3">
    <source>
        <dbReference type="Proteomes" id="UP001219525"/>
    </source>
</evidence>
<reference evidence="2" key="1">
    <citation type="submission" date="2023-03" db="EMBL/GenBank/DDBJ databases">
        <title>Massive genome expansion in bonnet fungi (Mycena s.s.) driven by repeated elements and novel gene families across ecological guilds.</title>
        <authorList>
            <consortium name="Lawrence Berkeley National Laboratory"/>
            <person name="Harder C.B."/>
            <person name="Miyauchi S."/>
            <person name="Viragh M."/>
            <person name="Kuo A."/>
            <person name="Thoen E."/>
            <person name="Andreopoulos B."/>
            <person name="Lu D."/>
            <person name="Skrede I."/>
            <person name="Drula E."/>
            <person name="Henrissat B."/>
            <person name="Morin E."/>
            <person name="Kohler A."/>
            <person name="Barry K."/>
            <person name="LaButti K."/>
            <person name="Morin E."/>
            <person name="Salamov A."/>
            <person name="Lipzen A."/>
            <person name="Mereny Z."/>
            <person name="Hegedus B."/>
            <person name="Baldrian P."/>
            <person name="Stursova M."/>
            <person name="Weitz H."/>
            <person name="Taylor A."/>
            <person name="Grigoriev I.V."/>
            <person name="Nagy L.G."/>
            <person name="Martin F."/>
            <person name="Kauserud H."/>
        </authorList>
    </citation>
    <scope>NUCLEOTIDE SEQUENCE</scope>
    <source>
        <strain evidence="2">9144</strain>
    </source>
</reference>
<accession>A0AAD6YCP7</accession>
<protein>
    <submittedName>
        <fullName evidence="2">Uncharacterized protein</fullName>
    </submittedName>
</protein>